<dbReference type="GO" id="GO:0016787">
    <property type="term" value="F:hydrolase activity"/>
    <property type="evidence" value="ECO:0007669"/>
    <property type="project" value="InterPro"/>
</dbReference>
<dbReference type="InterPro" id="IPR029058">
    <property type="entry name" value="AB_hydrolase_fold"/>
</dbReference>
<dbReference type="VEuPathDB" id="FungiDB:ATEG_02429"/>
<dbReference type="InterPro" id="IPR000383">
    <property type="entry name" value="Xaa-Pro-like_dom"/>
</dbReference>
<proteinExistence type="predicted"/>
<keyword evidence="3" id="KW-1185">Reference proteome</keyword>
<comment type="caution">
    <text evidence="2">The sequence shown here is derived from an EMBL/GenBank/DDBJ whole genome shotgun (WGS) entry which is preliminary data.</text>
</comment>
<evidence type="ECO:0000313" key="2">
    <source>
        <dbReference type="EMBL" id="GFF13418.1"/>
    </source>
</evidence>
<dbReference type="Pfam" id="PF02129">
    <property type="entry name" value="Peptidase_S15"/>
    <property type="match status" value="1"/>
</dbReference>
<evidence type="ECO:0000259" key="1">
    <source>
        <dbReference type="Pfam" id="PF02129"/>
    </source>
</evidence>
<evidence type="ECO:0000313" key="3">
    <source>
        <dbReference type="Proteomes" id="UP000452235"/>
    </source>
</evidence>
<protein>
    <recommendedName>
        <fullName evidence="1">Xaa-Pro dipeptidyl-peptidase-like domain-containing protein</fullName>
    </recommendedName>
</protein>
<dbReference type="AlphaFoldDB" id="A0A5M3YUQ8"/>
<dbReference type="Proteomes" id="UP000452235">
    <property type="component" value="Unassembled WGS sequence"/>
</dbReference>
<dbReference type="Gene3D" id="3.40.50.1820">
    <property type="entry name" value="alpha/beta hydrolase"/>
    <property type="match status" value="2"/>
</dbReference>
<gene>
    <name evidence="2" type="ORF">ATEIFO6365_0002052900</name>
</gene>
<name>A0A5M3YUQ8_ASPTE</name>
<reference evidence="2 3" key="1">
    <citation type="submission" date="2020-01" db="EMBL/GenBank/DDBJ databases">
        <title>Aspergillus terreus IFO 6365 whole genome shotgun sequence.</title>
        <authorList>
            <person name="Kanamasa S."/>
            <person name="Takahashi H."/>
        </authorList>
    </citation>
    <scope>NUCLEOTIDE SEQUENCE [LARGE SCALE GENOMIC DNA]</scope>
    <source>
        <strain evidence="2 3">IFO 6365</strain>
    </source>
</reference>
<organism evidence="2 3">
    <name type="scientific">Aspergillus terreus</name>
    <dbReference type="NCBI Taxonomy" id="33178"/>
    <lineage>
        <taxon>Eukaryota</taxon>
        <taxon>Fungi</taxon>
        <taxon>Dikarya</taxon>
        <taxon>Ascomycota</taxon>
        <taxon>Pezizomycotina</taxon>
        <taxon>Eurotiomycetes</taxon>
        <taxon>Eurotiomycetidae</taxon>
        <taxon>Eurotiales</taxon>
        <taxon>Aspergillaceae</taxon>
        <taxon>Aspergillus</taxon>
        <taxon>Aspergillus subgen. Circumdati</taxon>
    </lineage>
</organism>
<sequence length="302" mass="34272">MGPSFCADIFRPVGGETVPAIVMWGPYGKSGTGLLNLHSYHYEPVYLPIAFFGYEDFEGLVLAEWVPRGYAIINVDPRVLVTLRVISAGGVLVKVKTAITLWRSAKLPWTIAPLEGLSDLFKEDCFRGDIPWTTFARSIADILPGRQQQEDIGAMVDPYTVTNDYLEDKRAYFSKIQVPAYIGASYSSDIHGVGSLRALEEIPHENKWLVLHSTEWHDLYSQDRTRDLDKFFGYYLEDIKKDWPQRSPVRLALLNFTKPPIVNKEFLDLLWQLPSAASRQLYLGSDFKLATENPLQSRTSHL</sequence>
<dbReference type="SUPFAM" id="SSF53474">
    <property type="entry name" value="alpha/beta-Hydrolases"/>
    <property type="match status" value="1"/>
</dbReference>
<feature type="domain" description="Xaa-Pro dipeptidyl-peptidase-like" evidence="1">
    <location>
        <begin position="7"/>
        <end position="78"/>
    </location>
</feature>
<dbReference type="EMBL" id="BLJY01000002">
    <property type="protein sequence ID" value="GFF13418.1"/>
    <property type="molecule type" value="Genomic_DNA"/>
</dbReference>
<dbReference type="OrthoDB" id="2578740at2759"/>
<accession>A0A5M3YUQ8</accession>